<keyword evidence="6 8" id="KW-1133">Transmembrane helix</keyword>
<evidence type="ECO:0000256" key="3">
    <source>
        <dbReference type="ARBA" id="ARBA00022679"/>
    </source>
</evidence>
<evidence type="ECO:0000256" key="5">
    <source>
        <dbReference type="ARBA" id="ARBA00022985"/>
    </source>
</evidence>
<evidence type="ECO:0000256" key="8">
    <source>
        <dbReference type="SAM" id="Phobius"/>
    </source>
</evidence>
<reference evidence="10" key="1">
    <citation type="submission" date="2023-07" db="EMBL/GenBank/DDBJ databases">
        <title>The genome sequence of Rhodocytophaga aerolata KACC 12507.</title>
        <authorList>
            <person name="Zhang X."/>
        </authorList>
    </citation>
    <scope>NUCLEOTIDE SEQUENCE</scope>
    <source>
        <strain evidence="10">KACC 12507</strain>
    </source>
</reference>
<dbReference type="GO" id="GO:0016757">
    <property type="term" value="F:glycosyltransferase activity"/>
    <property type="evidence" value="ECO:0007669"/>
    <property type="project" value="UniProtKB-KW"/>
</dbReference>
<dbReference type="InterPro" id="IPR050256">
    <property type="entry name" value="Glycosyltransferase_2"/>
</dbReference>
<dbReference type="PANTHER" id="PTHR48090:SF3">
    <property type="entry name" value="UNDECAPRENYL-PHOSPHATE 4-DEOXY-4-FORMAMIDO-L-ARABINOSE TRANSFERASE"/>
    <property type="match status" value="1"/>
</dbReference>
<dbReference type="InterPro" id="IPR029044">
    <property type="entry name" value="Nucleotide-diphossugar_trans"/>
</dbReference>
<keyword evidence="5" id="KW-0448">Lipopolysaccharide biosynthesis</keyword>
<dbReference type="EMBL" id="JAUKPO010000039">
    <property type="protein sequence ID" value="MDO1450979.1"/>
    <property type="molecule type" value="Genomic_DNA"/>
</dbReference>
<evidence type="ECO:0000313" key="11">
    <source>
        <dbReference type="Proteomes" id="UP001168528"/>
    </source>
</evidence>
<keyword evidence="1" id="KW-1003">Cell membrane</keyword>
<feature type="transmembrane region" description="Helical" evidence="8">
    <location>
        <begin position="262"/>
        <end position="283"/>
    </location>
</feature>
<evidence type="ECO:0000256" key="4">
    <source>
        <dbReference type="ARBA" id="ARBA00022692"/>
    </source>
</evidence>
<dbReference type="PANTHER" id="PTHR48090">
    <property type="entry name" value="UNDECAPRENYL-PHOSPHATE 4-DEOXY-4-FORMAMIDO-L-ARABINOSE TRANSFERASE-RELATED"/>
    <property type="match status" value="1"/>
</dbReference>
<gene>
    <name evidence="10" type="ORF">Q0590_32190</name>
</gene>
<evidence type="ECO:0000256" key="1">
    <source>
        <dbReference type="ARBA" id="ARBA00022475"/>
    </source>
</evidence>
<keyword evidence="4 8" id="KW-0812">Transmembrane</keyword>
<feature type="transmembrane region" description="Helical" evidence="8">
    <location>
        <begin position="227"/>
        <end position="250"/>
    </location>
</feature>
<protein>
    <submittedName>
        <fullName evidence="10">Glycosyltransferase family 2 protein</fullName>
        <ecNumber evidence="10">2.4.-.-</ecNumber>
    </submittedName>
</protein>
<keyword evidence="3 10" id="KW-0808">Transferase</keyword>
<evidence type="ECO:0000259" key="9">
    <source>
        <dbReference type="Pfam" id="PF00535"/>
    </source>
</evidence>
<sequence length="315" mass="35984">MKDIEISIVIPVYNSQDCVIELVERINEHLAGFKPFELILVNDKSKDLSWQRIIEVTRNYHWIKGINLKKNAGQDNAIMAGLGFARGEYIVIMDDDLQHSPKDIPLLYTTCKKGNDVCYGSFLEKKQKSWKNLGSELNGYLAGKFLKKPEELYLSPFKIIHRSVVDKILEYKGPFPYIDAIILGVTSNIVQIKLEHQKRYAGTSNYNILRSISVFLKHVTGYSVYPLRVATFIGFSASILSFLLGIYYLLDYLLNDHKVEGFITIVLLIVFFNGIILICLGLIGEYVGRIYLTINNKPQYSIDTVIRGKQQKICE</sequence>
<dbReference type="SUPFAM" id="SSF53448">
    <property type="entry name" value="Nucleotide-diphospho-sugar transferases"/>
    <property type="match status" value="1"/>
</dbReference>
<keyword evidence="7 8" id="KW-0472">Membrane</keyword>
<keyword evidence="11" id="KW-1185">Reference proteome</keyword>
<dbReference type="RefSeq" id="WP_302041778.1">
    <property type="nucleotide sequence ID" value="NZ_JAUKPO010000039.1"/>
</dbReference>
<evidence type="ECO:0000256" key="7">
    <source>
        <dbReference type="ARBA" id="ARBA00023136"/>
    </source>
</evidence>
<name>A0ABT8RG69_9BACT</name>
<dbReference type="Proteomes" id="UP001168528">
    <property type="component" value="Unassembled WGS sequence"/>
</dbReference>
<feature type="domain" description="Glycosyltransferase 2-like" evidence="9">
    <location>
        <begin position="7"/>
        <end position="168"/>
    </location>
</feature>
<evidence type="ECO:0000256" key="2">
    <source>
        <dbReference type="ARBA" id="ARBA00022676"/>
    </source>
</evidence>
<comment type="caution">
    <text evidence="10">The sequence shown here is derived from an EMBL/GenBank/DDBJ whole genome shotgun (WGS) entry which is preliminary data.</text>
</comment>
<evidence type="ECO:0000313" key="10">
    <source>
        <dbReference type="EMBL" id="MDO1450979.1"/>
    </source>
</evidence>
<accession>A0ABT8RG69</accession>
<dbReference type="InterPro" id="IPR001173">
    <property type="entry name" value="Glyco_trans_2-like"/>
</dbReference>
<keyword evidence="2 10" id="KW-0328">Glycosyltransferase</keyword>
<proteinExistence type="predicted"/>
<dbReference type="CDD" id="cd04187">
    <property type="entry name" value="DPM1_like_bac"/>
    <property type="match status" value="1"/>
</dbReference>
<organism evidence="10 11">
    <name type="scientific">Rhodocytophaga aerolata</name>
    <dbReference type="NCBI Taxonomy" id="455078"/>
    <lineage>
        <taxon>Bacteria</taxon>
        <taxon>Pseudomonadati</taxon>
        <taxon>Bacteroidota</taxon>
        <taxon>Cytophagia</taxon>
        <taxon>Cytophagales</taxon>
        <taxon>Rhodocytophagaceae</taxon>
        <taxon>Rhodocytophaga</taxon>
    </lineage>
</organism>
<dbReference type="Gene3D" id="3.90.550.10">
    <property type="entry name" value="Spore Coat Polysaccharide Biosynthesis Protein SpsA, Chain A"/>
    <property type="match status" value="1"/>
</dbReference>
<dbReference type="EC" id="2.4.-.-" evidence="10"/>
<dbReference type="Pfam" id="PF00535">
    <property type="entry name" value="Glycos_transf_2"/>
    <property type="match status" value="1"/>
</dbReference>
<evidence type="ECO:0000256" key="6">
    <source>
        <dbReference type="ARBA" id="ARBA00022989"/>
    </source>
</evidence>